<feature type="region of interest" description="Disordered" evidence="11">
    <location>
        <begin position="1"/>
        <end position="21"/>
    </location>
</feature>
<evidence type="ECO:0000256" key="2">
    <source>
        <dbReference type="ARBA" id="ARBA00009477"/>
    </source>
</evidence>
<dbReference type="InterPro" id="IPR006144">
    <property type="entry name" value="Secretion_HlyD_CS"/>
</dbReference>
<dbReference type="GO" id="GO:0006508">
    <property type="term" value="P:proteolysis"/>
    <property type="evidence" value="ECO:0007669"/>
    <property type="project" value="UniProtKB-KW"/>
</dbReference>
<keyword evidence="14" id="KW-0645">Protease</keyword>
<dbReference type="Gene3D" id="2.40.50.100">
    <property type="match status" value="2"/>
</dbReference>
<dbReference type="GO" id="GO:0005886">
    <property type="term" value="C:plasma membrane"/>
    <property type="evidence" value="ECO:0007669"/>
    <property type="project" value="UniProtKB-SubCell"/>
</dbReference>
<dbReference type="EMBL" id="AP023189">
    <property type="protein sequence ID" value="BCG21881.1"/>
    <property type="molecule type" value="Genomic_DNA"/>
</dbReference>
<evidence type="ECO:0000256" key="6">
    <source>
        <dbReference type="ARBA" id="ARBA00022692"/>
    </source>
</evidence>
<evidence type="ECO:0000256" key="11">
    <source>
        <dbReference type="SAM" id="MobiDB-lite"/>
    </source>
</evidence>
<feature type="transmembrane region" description="Helical" evidence="9">
    <location>
        <begin position="29"/>
        <end position="47"/>
    </location>
</feature>
<feature type="domain" description="AprE-like beta-barrel" evidence="13">
    <location>
        <begin position="334"/>
        <end position="423"/>
    </location>
</feature>
<organism evidence="14 16">
    <name type="scientific">Pseudomonas tohonis</name>
    <dbReference type="NCBI Taxonomy" id="2725477"/>
    <lineage>
        <taxon>Bacteria</taxon>
        <taxon>Pseudomonadati</taxon>
        <taxon>Pseudomonadota</taxon>
        <taxon>Gammaproteobacteria</taxon>
        <taxon>Pseudomonadales</taxon>
        <taxon>Pseudomonadaceae</taxon>
        <taxon>Pseudomonas</taxon>
    </lineage>
</organism>
<dbReference type="Gene3D" id="2.40.30.170">
    <property type="match status" value="1"/>
</dbReference>
<dbReference type="EMBL" id="BQKM01000004">
    <property type="protein sequence ID" value="GJN52675.1"/>
    <property type="molecule type" value="Genomic_DNA"/>
</dbReference>
<dbReference type="RefSeq" id="WP_173174755.1">
    <property type="nucleotide sequence ID" value="NZ_AP023189.1"/>
</dbReference>
<feature type="coiled-coil region" evidence="10">
    <location>
        <begin position="272"/>
        <end position="299"/>
    </location>
</feature>
<evidence type="ECO:0000259" key="13">
    <source>
        <dbReference type="Pfam" id="PF26002"/>
    </source>
</evidence>
<sequence>MTALHSPPLPPRPALHEAPPVDDRQPARLGLWLVLLGFGGLLLWAALAPLDKGVPVAGTVVVSGHRQAVQHPLGGVVERLLVRDGDRVQAGQVLLRMDTTRARAQRDALRAQYLNARASEARLRAEREGSVRIAFPEALRADAGEPWVNDALALQEALRASRRETLESELDGLRESIAGARAMLQGITASMAHKEEQRAALQEQLGGLRALARDGYIARNRLLDNERLYAQVNGAIAEDLGNIGRTRRQMLELKLRIQQRRQEFQRDVHQQLADTQASAEDLASRLRSAEAELAATRVRAPASGTVVGLAVFTEGGVVAAGQQLMEIVPADAPLLVDARAPVELVDRLRPGLPVELRFVAFNQSRTPRVSGEVALVSADRLLDEATQQPYYQVRVKVAGEGMRQLAGEEIRPGMPVEAFVRTGERSLLNYLFKPLTDRAHVALAEE</sequence>
<feature type="domain" description="AprE-like long alpha-helical hairpin" evidence="12">
    <location>
        <begin position="102"/>
        <end position="291"/>
    </location>
</feature>
<reference evidence="14 16" key="1">
    <citation type="submission" date="2020-05" db="EMBL/GenBank/DDBJ databases">
        <title>Characterization of novel class B3 metallo-beta-lactamase from novel Pseudomonas species.</title>
        <authorList>
            <person name="Yamada K."/>
            <person name="Aoki K."/>
            <person name="Ishii Y."/>
        </authorList>
    </citation>
    <scope>NUCLEOTIDE SEQUENCE [LARGE SCALE GENOMIC DNA]</scope>
    <source>
        <strain evidence="14 16">TUM18999</strain>
        <strain evidence="15 17">TUM20286</strain>
    </source>
</reference>
<keyword evidence="10" id="KW-0175">Coiled coil</keyword>
<protein>
    <recommendedName>
        <fullName evidence="9">Membrane fusion protein (MFP) family protein</fullName>
    </recommendedName>
</protein>
<dbReference type="PANTHER" id="PTHR30386">
    <property type="entry name" value="MEMBRANE FUSION SUBUNIT OF EMRAB-TOLC MULTIDRUG EFFLUX PUMP"/>
    <property type="match status" value="1"/>
</dbReference>
<name>A0A6J4E023_9PSED</name>
<keyword evidence="5 9" id="KW-0997">Cell inner membrane</keyword>
<keyword evidence="3 9" id="KW-0813">Transport</keyword>
<evidence type="ECO:0000256" key="1">
    <source>
        <dbReference type="ARBA" id="ARBA00004377"/>
    </source>
</evidence>
<dbReference type="PROSITE" id="PS00543">
    <property type="entry name" value="HLYD_FAMILY"/>
    <property type="match status" value="1"/>
</dbReference>
<evidence type="ECO:0000313" key="17">
    <source>
        <dbReference type="Proteomes" id="UP001054892"/>
    </source>
</evidence>
<dbReference type="NCBIfam" id="TIGR01843">
    <property type="entry name" value="type_I_hlyD"/>
    <property type="match status" value="1"/>
</dbReference>
<dbReference type="InterPro" id="IPR058982">
    <property type="entry name" value="Beta-barrel_AprE"/>
</dbReference>
<dbReference type="Proteomes" id="UP001054892">
    <property type="component" value="Unassembled WGS sequence"/>
</dbReference>
<keyword evidence="4 9" id="KW-1003">Cell membrane</keyword>
<keyword evidence="7 9" id="KW-1133">Transmembrane helix</keyword>
<evidence type="ECO:0000313" key="16">
    <source>
        <dbReference type="Proteomes" id="UP000509383"/>
    </source>
</evidence>
<evidence type="ECO:0000256" key="3">
    <source>
        <dbReference type="ARBA" id="ARBA00022448"/>
    </source>
</evidence>
<evidence type="ECO:0000313" key="15">
    <source>
        <dbReference type="EMBL" id="GJN52675.1"/>
    </source>
</evidence>
<accession>A0A6J4E023</accession>
<comment type="subcellular location">
    <subcellularLocation>
        <location evidence="1 9">Cell inner membrane</location>
        <topology evidence="1 9">Single-pass membrane protein</topology>
    </subcellularLocation>
</comment>
<evidence type="ECO:0000256" key="8">
    <source>
        <dbReference type="ARBA" id="ARBA00023136"/>
    </source>
</evidence>
<dbReference type="Pfam" id="PF26002">
    <property type="entry name" value="Beta-barrel_AprE"/>
    <property type="match status" value="1"/>
</dbReference>
<dbReference type="Proteomes" id="UP000509383">
    <property type="component" value="Chromosome"/>
</dbReference>
<keyword evidence="17" id="KW-1185">Reference proteome</keyword>
<evidence type="ECO:0000256" key="10">
    <source>
        <dbReference type="SAM" id="Coils"/>
    </source>
</evidence>
<dbReference type="KEGG" id="ptw:TUM18999_00720"/>
<dbReference type="InterPro" id="IPR058781">
    <property type="entry name" value="HH_AprE-like"/>
</dbReference>
<dbReference type="GO" id="GO:0008237">
    <property type="term" value="F:metallopeptidase activity"/>
    <property type="evidence" value="ECO:0007669"/>
    <property type="project" value="UniProtKB-KW"/>
</dbReference>
<evidence type="ECO:0000313" key="14">
    <source>
        <dbReference type="EMBL" id="BCG21881.1"/>
    </source>
</evidence>
<dbReference type="GO" id="GO:0009306">
    <property type="term" value="P:protein secretion"/>
    <property type="evidence" value="ECO:0007669"/>
    <property type="project" value="InterPro"/>
</dbReference>
<evidence type="ECO:0000256" key="5">
    <source>
        <dbReference type="ARBA" id="ARBA00022519"/>
    </source>
</evidence>
<gene>
    <name evidence="14" type="primary">hasE</name>
    <name evidence="14" type="ORF">TUM18999_00720</name>
    <name evidence="15" type="ORF">TUM20286_24270</name>
</gene>
<dbReference type="Gene3D" id="1.10.287.470">
    <property type="entry name" value="Helix hairpin bin"/>
    <property type="match status" value="1"/>
</dbReference>
<proteinExistence type="inferred from homology"/>
<feature type="coiled-coil region" evidence="10">
    <location>
        <begin position="163"/>
        <end position="211"/>
    </location>
</feature>
<evidence type="ECO:0000256" key="9">
    <source>
        <dbReference type="RuleBase" id="RU365093"/>
    </source>
</evidence>
<evidence type="ECO:0000259" key="12">
    <source>
        <dbReference type="Pfam" id="PF25994"/>
    </source>
</evidence>
<dbReference type="PANTHER" id="PTHR30386:SF17">
    <property type="entry name" value="ALKALINE PROTEASE SECRETION PROTEIN APRE"/>
    <property type="match status" value="1"/>
</dbReference>
<dbReference type="InterPro" id="IPR050739">
    <property type="entry name" value="MFP"/>
</dbReference>
<evidence type="ECO:0000256" key="4">
    <source>
        <dbReference type="ARBA" id="ARBA00022475"/>
    </source>
</evidence>
<dbReference type="PRINTS" id="PR01490">
    <property type="entry name" value="RTXTOXIND"/>
</dbReference>
<dbReference type="Pfam" id="PF25994">
    <property type="entry name" value="HH_AprE"/>
    <property type="match status" value="1"/>
</dbReference>
<keyword evidence="14" id="KW-0482">Metalloprotease</keyword>
<dbReference type="SUPFAM" id="SSF111369">
    <property type="entry name" value="HlyD-like secretion proteins"/>
    <property type="match status" value="2"/>
</dbReference>
<keyword evidence="8 9" id="KW-0472">Membrane</keyword>
<comment type="similarity">
    <text evidence="2 9">Belongs to the membrane fusion protein (MFP) (TC 8.A.1) family.</text>
</comment>
<evidence type="ECO:0000256" key="7">
    <source>
        <dbReference type="ARBA" id="ARBA00022989"/>
    </source>
</evidence>
<dbReference type="AlphaFoldDB" id="A0A6J4E023"/>
<dbReference type="InterPro" id="IPR010129">
    <property type="entry name" value="T1SS_HlyD"/>
</dbReference>
<keyword evidence="6 9" id="KW-0812">Transmembrane</keyword>
<keyword evidence="14" id="KW-0378">Hydrolase</keyword>